<evidence type="ECO:0000313" key="2">
    <source>
        <dbReference type="EMBL" id="KAG5581416.1"/>
    </source>
</evidence>
<dbReference type="Proteomes" id="UP000824120">
    <property type="component" value="Chromosome 10"/>
</dbReference>
<dbReference type="EMBL" id="JACXVP010000010">
    <property type="protein sequence ID" value="KAG5581416.1"/>
    <property type="molecule type" value="Genomic_DNA"/>
</dbReference>
<feature type="transmembrane region" description="Helical" evidence="1">
    <location>
        <begin position="71"/>
        <end position="94"/>
    </location>
</feature>
<accession>A0A9J5X2W0</accession>
<keyword evidence="1" id="KW-0472">Membrane</keyword>
<dbReference type="AlphaFoldDB" id="A0A9J5X2W0"/>
<evidence type="ECO:0000313" key="3">
    <source>
        <dbReference type="Proteomes" id="UP000824120"/>
    </source>
</evidence>
<name>A0A9J5X2W0_SOLCO</name>
<keyword evidence="1" id="KW-1133">Transmembrane helix</keyword>
<comment type="caution">
    <text evidence="2">The sequence shown here is derived from an EMBL/GenBank/DDBJ whole genome shotgun (WGS) entry which is preliminary data.</text>
</comment>
<dbReference type="PANTHER" id="PTHR33022:SF21">
    <property type="entry name" value="UBIQUITIN-LIKE PROTEASE FAMILY PROFILE DOMAIN-CONTAINING PROTEIN"/>
    <property type="match status" value="1"/>
</dbReference>
<dbReference type="OrthoDB" id="1304502at2759"/>
<keyword evidence="1" id="KW-0812">Transmembrane</keyword>
<protein>
    <submittedName>
        <fullName evidence="2">Uncharacterized protein</fullName>
    </submittedName>
</protein>
<dbReference type="PANTHER" id="PTHR33022">
    <property type="entry name" value="DUF1985 DOMAIN-CONTAINING PROTEIN"/>
    <property type="match status" value="1"/>
</dbReference>
<organism evidence="2 3">
    <name type="scientific">Solanum commersonii</name>
    <name type="common">Commerson's wild potato</name>
    <name type="synonym">Commerson's nightshade</name>
    <dbReference type="NCBI Taxonomy" id="4109"/>
    <lineage>
        <taxon>Eukaryota</taxon>
        <taxon>Viridiplantae</taxon>
        <taxon>Streptophyta</taxon>
        <taxon>Embryophyta</taxon>
        <taxon>Tracheophyta</taxon>
        <taxon>Spermatophyta</taxon>
        <taxon>Magnoliopsida</taxon>
        <taxon>eudicotyledons</taxon>
        <taxon>Gunneridae</taxon>
        <taxon>Pentapetalae</taxon>
        <taxon>asterids</taxon>
        <taxon>lamiids</taxon>
        <taxon>Solanales</taxon>
        <taxon>Solanaceae</taxon>
        <taxon>Solanoideae</taxon>
        <taxon>Solaneae</taxon>
        <taxon>Solanum</taxon>
    </lineage>
</organism>
<evidence type="ECO:0000256" key="1">
    <source>
        <dbReference type="SAM" id="Phobius"/>
    </source>
</evidence>
<keyword evidence="3" id="KW-1185">Reference proteome</keyword>
<reference evidence="2 3" key="1">
    <citation type="submission" date="2020-09" db="EMBL/GenBank/DDBJ databases">
        <title>De no assembly of potato wild relative species, Solanum commersonii.</title>
        <authorList>
            <person name="Cho K."/>
        </authorList>
    </citation>
    <scope>NUCLEOTIDE SEQUENCE [LARGE SCALE GENOMIC DNA]</scope>
    <source>
        <strain evidence="2">LZ3.2</strain>
        <tissue evidence="2">Leaf</tissue>
    </source>
</reference>
<gene>
    <name evidence="2" type="ORF">H5410_052043</name>
</gene>
<sequence length="145" mass="16416">MGGYLHTRNVEKAVDKLATIIPLFLASTGFYGKRLDLYFNKLPAYVDKPQSKLKVVFIKNVSQQDPSSNDYGLYACLFAKYIYISNGVFYMGLIDIDAKYHRKRYATIMWQYGRSKNADGTIGKSEVTGMVASKFDGSDKEKEHA</sequence>
<proteinExistence type="predicted"/>